<evidence type="ECO:0000313" key="1">
    <source>
        <dbReference type="EMBL" id="PUA32923.1"/>
    </source>
</evidence>
<comment type="caution">
    <text evidence="1">The sequence shown here is derived from an EMBL/GenBank/DDBJ whole genome shotgun (WGS) entry which is preliminary data.</text>
</comment>
<accession>A0A2R7Y622</accession>
<proteinExistence type="predicted"/>
<reference evidence="1 2" key="1">
    <citation type="submission" date="2017-04" db="EMBL/GenBank/DDBJ databases">
        <title>Draft Aigarchaeota genome from a New Zealand hot spring.</title>
        <authorList>
            <person name="Reysenbach A.-L."/>
            <person name="Donaho J.A."/>
            <person name="Gerhart J."/>
            <person name="Kelley J.F."/>
            <person name="Kouba K."/>
            <person name="Podar M."/>
            <person name="Stott M."/>
        </authorList>
    </citation>
    <scope>NUCLEOTIDE SEQUENCE [LARGE SCALE GENOMIC DNA]</scope>
    <source>
        <strain evidence="1">NZ13_MG1</strain>
    </source>
</reference>
<gene>
    <name evidence="1" type="ORF">B9J98_03285</name>
</gene>
<protein>
    <submittedName>
        <fullName evidence="1">Uncharacterized protein</fullName>
    </submittedName>
</protein>
<dbReference type="Proteomes" id="UP000244066">
    <property type="component" value="Unassembled WGS sequence"/>
</dbReference>
<sequence length="181" mass="20561">MGEHAAGAIKPLHAHEFMLVSADGLFNQLISFDYHDPSGFYHSLLEDEERYYDEMDGLVQSMQSILDEEVVKVNGEVCRPEVLTTALDFRGSENLPCITFFVQFRAKLRAGMNVYECFYDEEVTEYDYEVYWVFPPGSEVVEVSVSTEKDVVTNNVLILWARAGDNVGCYEKVVFNIPATS</sequence>
<organism evidence="1 2">
    <name type="scientific">Candidatus Terraquivivens tikiterensis</name>
    <dbReference type="NCBI Taxonomy" id="1980982"/>
    <lineage>
        <taxon>Archaea</taxon>
        <taxon>Nitrososphaerota</taxon>
        <taxon>Candidatus Wolframiiraptoraceae</taxon>
        <taxon>Candidatus Terraquivivens</taxon>
    </lineage>
</organism>
<dbReference type="EMBL" id="NDWU01000006">
    <property type="protein sequence ID" value="PUA32923.1"/>
    <property type="molecule type" value="Genomic_DNA"/>
</dbReference>
<dbReference type="AlphaFoldDB" id="A0A2R7Y622"/>
<evidence type="ECO:0000313" key="2">
    <source>
        <dbReference type="Proteomes" id="UP000244066"/>
    </source>
</evidence>
<name>A0A2R7Y622_9ARCH</name>